<accession>T0S1L0</accession>
<gene>
    <name evidence="1" type="ORF">SDRG_03871</name>
</gene>
<dbReference type="VEuPathDB" id="FungiDB:SDRG_03871"/>
<dbReference type="RefSeq" id="XP_008607737.1">
    <property type="nucleotide sequence ID" value="XM_008609515.1"/>
</dbReference>
<dbReference type="OMA" id="STTDMEC"/>
<organism evidence="1 2">
    <name type="scientific">Saprolegnia diclina (strain VS20)</name>
    <dbReference type="NCBI Taxonomy" id="1156394"/>
    <lineage>
        <taxon>Eukaryota</taxon>
        <taxon>Sar</taxon>
        <taxon>Stramenopiles</taxon>
        <taxon>Oomycota</taxon>
        <taxon>Saprolegniomycetes</taxon>
        <taxon>Saprolegniales</taxon>
        <taxon>Saprolegniaceae</taxon>
        <taxon>Saprolegnia</taxon>
    </lineage>
</organism>
<dbReference type="Pfam" id="PF12710">
    <property type="entry name" value="HAD"/>
    <property type="match status" value="1"/>
</dbReference>
<dbReference type="InterPro" id="IPR036412">
    <property type="entry name" value="HAD-like_sf"/>
</dbReference>
<protein>
    <submittedName>
        <fullName evidence="1">Uncharacterized protein</fullName>
    </submittedName>
</protein>
<dbReference type="PANTHER" id="PTHR43198">
    <property type="entry name" value="BIFUNCTIONAL TH2 PROTEIN"/>
    <property type="match status" value="1"/>
</dbReference>
<dbReference type="STRING" id="1156394.T0S1L0"/>
<dbReference type="EMBL" id="JH767140">
    <property type="protein sequence ID" value="EQC38913.1"/>
    <property type="molecule type" value="Genomic_DNA"/>
</dbReference>
<evidence type="ECO:0000313" key="1">
    <source>
        <dbReference type="EMBL" id="EQC38913.1"/>
    </source>
</evidence>
<dbReference type="InParanoid" id="T0S1L0"/>
<dbReference type="OrthoDB" id="10255128at2759"/>
<dbReference type="AlphaFoldDB" id="T0S1L0"/>
<evidence type="ECO:0000313" key="2">
    <source>
        <dbReference type="Proteomes" id="UP000030762"/>
    </source>
</evidence>
<dbReference type="SUPFAM" id="SSF56784">
    <property type="entry name" value="HAD-like"/>
    <property type="match status" value="1"/>
</dbReference>
<keyword evidence="2" id="KW-1185">Reference proteome</keyword>
<proteinExistence type="predicted"/>
<reference evidence="1 2" key="1">
    <citation type="submission" date="2012-04" db="EMBL/GenBank/DDBJ databases">
        <title>The Genome Sequence of Saprolegnia declina VS20.</title>
        <authorList>
            <consortium name="The Broad Institute Genome Sequencing Platform"/>
            <person name="Russ C."/>
            <person name="Nusbaum C."/>
            <person name="Tyler B."/>
            <person name="van West P."/>
            <person name="Dieguez-Uribeondo J."/>
            <person name="de Bruijn I."/>
            <person name="Tripathy S."/>
            <person name="Jiang R."/>
            <person name="Young S.K."/>
            <person name="Zeng Q."/>
            <person name="Gargeya S."/>
            <person name="Fitzgerald M."/>
            <person name="Haas B."/>
            <person name="Abouelleil A."/>
            <person name="Alvarado L."/>
            <person name="Arachchi H.M."/>
            <person name="Berlin A."/>
            <person name="Chapman S.B."/>
            <person name="Goldberg J."/>
            <person name="Griggs A."/>
            <person name="Gujja S."/>
            <person name="Hansen M."/>
            <person name="Howarth C."/>
            <person name="Imamovic A."/>
            <person name="Larimer J."/>
            <person name="McCowen C."/>
            <person name="Montmayeur A."/>
            <person name="Murphy C."/>
            <person name="Neiman D."/>
            <person name="Pearson M."/>
            <person name="Priest M."/>
            <person name="Roberts A."/>
            <person name="Saif S."/>
            <person name="Shea T."/>
            <person name="Sisk P."/>
            <person name="Sykes S."/>
            <person name="Wortman J."/>
            <person name="Nusbaum C."/>
            <person name="Birren B."/>
        </authorList>
    </citation>
    <scope>NUCLEOTIDE SEQUENCE [LARGE SCALE GENOMIC DNA]</scope>
    <source>
        <strain evidence="1 2">VS20</strain>
    </source>
</reference>
<dbReference type="InterPro" id="IPR023214">
    <property type="entry name" value="HAD_sf"/>
</dbReference>
<name>T0S1L0_SAPDV</name>
<dbReference type="PANTHER" id="PTHR43198:SF2">
    <property type="entry name" value="SI:CH1073-67J19.1-RELATED"/>
    <property type="match status" value="1"/>
</dbReference>
<dbReference type="Proteomes" id="UP000030762">
    <property type="component" value="Unassembled WGS sequence"/>
</dbReference>
<dbReference type="GeneID" id="19944598"/>
<sequence>MMHRMAARSMGSRAMRRPWLLCADFDDTISAKDTIQDLALLACAARGASSATWSQLCQQYMDEYMPAMASIPHTSPPVAYDPIGLANFLRTFSAVDKASIDRVVASSVLAGLSRDVIADGATSLVTLKPDAASVLSQLSMPLALISSNWSRDWLAASMHGIAVDAVYANDLVFDDGVSTGDLALCMQSPFEKAQCVTKLQDHASIIYVGDGVNDLLALLTADVGIVFGNPTASASRVARHFGVRLVDLVDENTVSVAALATRAATSKVENAPLLFRAPSWHVLGPFLC</sequence>
<dbReference type="Gene3D" id="3.40.50.1000">
    <property type="entry name" value="HAD superfamily/HAD-like"/>
    <property type="match status" value="1"/>
</dbReference>
<dbReference type="GO" id="GO:0005829">
    <property type="term" value="C:cytosol"/>
    <property type="evidence" value="ECO:0007669"/>
    <property type="project" value="TreeGrafter"/>
</dbReference>
<dbReference type="InterPro" id="IPR050967">
    <property type="entry name" value="Thiamine_Salvage_TenA"/>
</dbReference>